<keyword evidence="1" id="KW-0472">Membrane</keyword>
<reference evidence="2 3" key="1">
    <citation type="submission" date="2016-02" db="EMBL/GenBank/DDBJ databases">
        <authorList>
            <person name="Wen L."/>
            <person name="He K."/>
            <person name="Yang H."/>
        </authorList>
    </citation>
    <scope>NUCLEOTIDE SEQUENCE [LARGE SCALE GENOMIC DNA]</scope>
    <source>
        <strain evidence="2 3">CV58</strain>
    </source>
</reference>
<keyword evidence="1" id="KW-1133">Transmembrane helix</keyword>
<evidence type="ECO:0000313" key="3">
    <source>
        <dbReference type="Proteomes" id="UP000072660"/>
    </source>
</evidence>
<keyword evidence="3" id="KW-1185">Reference proteome</keyword>
<accession>A0A139SVD4</accession>
<keyword evidence="1" id="KW-0812">Transmembrane</keyword>
<dbReference type="EMBL" id="LSZO01000124">
    <property type="protein sequence ID" value="KXU38533.1"/>
    <property type="molecule type" value="Genomic_DNA"/>
</dbReference>
<feature type="transmembrane region" description="Helical" evidence="1">
    <location>
        <begin position="31"/>
        <end position="56"/>
    </location>
</feature>
<sequence>MMCGTFSDFSANLYQKSSRQWVKPNAPTTRFARVAAISLLGGLMLACILVLMRTWWREVTTQIKS</sequence>
<proteinExistence type="predicted"/>
<evidence type="ECO:0000256" key="1">
    <source>
        <dbReference type="SAM" id="Phobius"/>
    </source>
</evidence>
<dbReference type="RefSeq" id="WP_068389241.1">
    <property type="nucleotide sequence ID" value="NZ_LSZO01000124.1"/>
</dbReference>
<organism evidence="2 3">
    <name type="scientific">Ventosimonas gracilis</name>
    <dbReference type="NCBI Taxonomy" id="1680762"/>
    <lineage>
        <taxon>Bacteria</taxon>
        <taxon>Pseudomonadati</taxon>
        <taxon>Pseudomonadota</taxon>
        <taxon>Gammaproteobacteria</taxon>
        <taxon>Pseudomonadales</taxon>
        <taxon>Ventosimonadaceae</taxon>
        <taxon>Ventosimonas</taxon>
    </lineage>
</organism>
<comment type="caution">
    <text evidence="2">The sequence shown here is derived from an EMBL/GenBank/DDBJ whole genome shotgun (WGS) entry which is preliminary data.</text>
</comment>
<dbReference type="Proteomes" id="UP000072660">
    <property type="component" value="Unassembled WGS sequence"/>
</dbReference>
<dbReference type="AlphaFoldDB" id="A0A139SVD4"/>
<evidence type="ECO:0000313" key="2">
    <source>
        <dbReference type="EMBL" id="KXU38533.1"/>
    </source>
</evidence>
<name>A0A139SVD4_9GAMM</name>
<gene>
    <name evidence="2" type="ORF">AXE65_01155</name>
</gene>
<protein>
    <submittedName>
        <fullName evidence="2">Uncharacterized protein</fullName>
    </submittedName>
</protein>